<dbReference type="PRINTS" id="PR00551">
    <property type="entry name" value="2SGLOBULIN"/>
</dbReference>
<evidence type="ECO:0000313" key="7">
    <source>
        <dbReference type="Proteomes" id="UP000827889"/>
    </source>
</evidence>
<reference evidence="8" key="1">
    <citation type="submission" date="2025-08" db="UniProtKB">
        <authorList>
            <consortium name="RefSeq"/>
        </authorList>
    </citation>
    <scope>IDENTIFICATION</scope>
    <source>
        <tissue evidence="8">Leaf</tissue>
    </source>
</reference>
<keyword evidence="1 3" id="KW-0378">Hydrolase</keyword>
<dbReference type="PANTHER" id="PTHR46476">
    <property type="entry name" value="CHITINASE 2-LIKE"/>
    <property type="match status" value="1"/>
</dbReference>
<dbReference type="InterPro" id="IPR001579">
    <property type="entry name" value="Glyco_hydro_18_chit_AS"/>
</dbReference>
<dbReference type="InterPro" id="IPR017853">
    <property type="entry name" value="GH"/>
</dbReference>
<protein>
    <submittedName>
        <fullName evidence="8">Chitinase 2-like</fullName>
    </submittedName>
</protein>
<organism evidence="7 8">
    <name type="scientific">Rhodamnia argentea</name>
    <dbReference type="NCBI Taxonomy" id="178133"/>
    <lineage>
        <taxon>Eukaryota</taxon>
        <taxon>Viridiplantae</taxon>
        <taxon>Streptophyta</taxon>
        <taxon>Embryophyta</taxon>
        <taxon>Tracheophyta</taxon>
        <taxon>Spermatophyta</taxon>
        <taxon>Magnoliopsida</taxon>
        <taxon>eudicotyledons</taxon>
        <taxon>Gunneridae</taxon>
        <taxon>Pentapetalae</taxon>
        <taxon>rosids</taxon>
        <taxon>malvids</taxon>
        <taxon>Myrtales</taxon>
        <taxon>Myrtaceae</taxon>
        <taxon>Myrtoideae</taxon>
        <taxon>Myrteae</taxon>
        <taxon>Australasian group</taxon>
        <taxon>Rhodamnia</taxon>
    </lineage>
</organism>
<dbReference type="Proteomes" id="UP000827889">
    <property type="component" value="Chromosome 11"/>
</dbReference>
<proteinExistence type="inferred from homology"/>
<dbReference type="InterPro" id="IPR000677">
    <property type="entry name" value="Chitinase-like"/>
</dbReference>
<evidence type="ECO:0000259" key="6">
    <source>
        <dbReference type="PROSITE" id="PS51910"/>
    </source>
</evidence>
<evidence type="ECO:0000313" key="8">
    <source>
        <dbReference type="RefSeq" id="XP_030543766.1"/>
    </source>
</evidence>
<dbReference type="PROSITE" id="PS51910">
    <property type="entry name" value="GH18_2"/>
    <property type="match status" value="1"/>
</dbReference>
<keyword evidence="2 3" id="KW-0326">Glycosidase</keyword>
<name>A0A8B8Q9G0_9MYRT</name>
<keyword evidence="5" id="KW-0732">Signal</keyword>
<comment type="similarity">
    <text evidence="4">Belongs to the glycosyl hydrolase 18 family.</text>
</comment>
<dbReference type="AlphaFoldDB" id="A0A8B8Q9G0"/>
<evidence type="ECO:0000256" key="3">
    <source>
        <dbReference type="RuleBase" id="RU000489"/>
    </source>
</evidence>
<dbReference type="OrthoDB" id="3012298at2759"/>
<dbReference type="GeneID" id="115750507"/>
<evidence type="ECO:0000256" key="1">
    <source>
        <dbReference type="ARBA" id="ARBA00022801"/>
    </source>
</evidence>
<feature type="domain" description="GH18" evidence="6">
    <location>
        <begin position="25"/>
        <end position="287"/>
    </location>
</feature>
<gene>
    <name evidence="8" type="primary">LOC115750507</name>
</gene>
<dbReference type="GO" id="GO:0005975">
    <property type="term" value="P:carbohydrate metabolic process"/>
    <property type="evidence" value="ECO:0007669"/>
    <property type="project" value="InterPro"/>
</dbReference>
<feature type="signal peptide" evidence="5">
    <location>
        <begin position="1"/>
        <end position="17"/>
    </location>
</feature>
<dbReference type="KEGG" id="rarg:115750507"/>
<sequence length="296" mass="33189">MVRSHHSIFCFLWSVLANQLGCDGKVMMEYIGATGVPVKFDSVPIDDGLDFHFLLGFAIDADPSGNPRDGVFSPYWESTLTPDSVASIKQKHPNVKVLASLSGWSLGPKVLRWRDPKDAETWISNAFSSLKSLAKTYHLDGIDIDYENFPKHGNSSFAYCIGELITLLKNQSVISTATVAPYHLTTGPYIELFNGYKDVIDYVNHQFYTDKFMTPKGYLEAFQLRASQFDKDKLLPSYEVDGRGIQGDAFFDSLNLLQENGFKIDGIMIFSADRSLSDGFHYERKSQEFLLNSTGV</sequence>
<dbReference type="PROSITE" id="PS01095">
    <property type="entry name" value="GH18_1"/>
    <property type="match status" value="1"/>
</dbReference>
<dbReference type="SUPFAM" id="SSF51445">
    <property type="entry name" value="(Trans)glycosidases"/>
    <property type="match status" value="1"/>
</dbReference>
<dbReference type="GO" id="GO:0004553">
    <property type="term" value="F:hydrolase activity, hydrolyzing O-glycosyl compounds"/>
    <property type="evidence" value="ECO:0007669"/>
    <property type="project" value="InterPro"/>
</dbReference>
<feature type="chain" id="PRO_5034975694" evidence="5">
    <location>
        <begin position="18"/>
        <end position="296"/>
    </location>
</feature>
<dbReference type="Pfam" id="PF00704">
    <property type="entry name" value="Glyco_hydro_18"/>
    <property type="match status" value="1"/>
</dbReference>
<evidence type="ECO:0000256" key="4">
    <source>
        <dbReference type="RuleBase" id="RU004453"/>
    </source>
</evidence>
<dbReference type="InterPro" id="IPR001223">
    <property type="entry name" value="Glyco_hydro18_cat"/>
</dbReference>
<evidence type="ECO:0000256" key="2">
    <source>
        <dbReference type="ARBA" id="ARBA00023295"/>
    </source>
</evidence>
<dbReference type="PANTHER" id="PTHR46476:SF9">
    <property type="entry name" value="GH18 DOMAIN-CONTAINING PROTEIN"/>
    <property type="match status" value="1"/>
</dbReference>
<keyword evidence="7" id="KW-1185">Reference proteome</keyword>
<dbReference type="RefSeq" id="XP_030543766.1">
    <property type="nucleotide sequence ID" value="XM_030687906.2"/>
</dbReference>
<evidence type="ECO:0000256" key="5">
    <source>
        <dbReference type="SAM" id="SignalP"/>
    </source>
</evidence>
<accession>A0A8B8Q9G0</accession>
<dbReference type="Gene3D" id="3.20.20.80">
    <property type="entry name" value="Glycosidases"/>
    <property type="match status" value="1"/>
</dbReference>